<evidence type="ECO:0000256" key="8">
    <source>
        <dbReference type="ARBA" id="ARBA00022989"/>
    </source>
</evidence>
<dbReference type="Gene3D" id="3.40.50.1000">
    <property type="entry name" value="HAD superfamily/HAD-like"/>
    <property type="match status" value="2"/>
</dbReference>
<dbReference type="InterPro" id="IPR018303">
    <property type="entry name" value="ATPase_P-typ_P_site"/>
</dbReference>
<dbReference type="AlphaFoldDB" id="A0A183SSL6"/>
<dbReference type="InterPro" id="IPR059000">
    <property type="entry name" value="ATPase_P-type_domA"/>
</dbReference>
<dbReference type="PRINTS" id="PR00119">
    <property type="entry name" value="CATATPASE"/>
</dbReference>
<dbReference type="PANTHER" id="PTHR43520">
    <property type="entry name" value="ATP7, ISOFORM B"/>
    <property type="match status" value="1"/>
</dbReference>
<dbReference type="GO" id="GO:0005886">
    <property type="term" value="C:plasma membrane"/>
    <property type="evidence" value="ECO:0007669"/>
    <property type="project" value="TreeGrafter"/>
</dbReference>
<evidence type="ECO:0000256" key="9">
    <source>
        <dbReference type="ARBA" id="ARBA00023136"/>
    </source>
</evidence>
<sequence length="1263" mass="136674">LTMKAEVEYDPALVQPADLADCIESLGFSAEVLESTDPVGGGALQTLDLTITGMTCSSCVNAIETNLQKLTGIQNVAVALATKRGKVTYDPRLIGHRAIIEAIEDMGFEASVFQPSSSLTRGRDEADRWRTSFFISLIFGLPTMLTMLVFMSLWPHHAGEECPFHLMVPSNRSLSNAPGRPTWSQPMVIPGLSWENLILGILATHVQTISGRHFYGQAYKSLKHGMANMDVLIVMASSVAYAYSVVVVILAMCHQWPTSPKTVFETSPMLFLFVSLGRWLEHLAKGKTSEAISKLLSLKAKEAVILEPPPSVNKDNAKTGVSGNMVAFDLPDNFRERRIPVDLVQKGDLVKILPGDRIPIDARVVSGSSACDESVLTGEAMPVVKNIGRMNIFQYVLCKVFFFYPAGDYVIGGSINLTGLLYAQATHVGSESALTQIVSLVEDAQSSKVKTALPHPLLPYSVYASGMQILRSVVPISSLLFFFPDCCDLLFSGIKHMLGVNPSKVQLFLLLLVCFVFFYKFLPFTFQAPIQQLADRVSSYFVPVVCGLSLVSLLFWIILGFAQPQLLKGYTPGCSLTGLVLENAFRIAVNVLTIACPCSLGLATPTAVMVGTGVGALSGILIKGGQPLENLRKVTSPCHLPFSFRAVTAVLFDKTGTITQGRPQVSRIVMFVPPAAVSARNRPSSPSSAPTVAHSPLVCPSISPSRLLYVVGSVESTAQHPIASAIVRMLRSIQSATSGDRATSMEGTWVSEFAKVSNAQMISGYGLSCDVTLREHDCPAGPLLPRPTHPPTADPDSSSLTHADFDAALRLRVDCYPAEWSRTGSSPELYMRVFGRNFDCFVDVSHGGTYHLLVGNQKWLQKNSVEFPTLLPPVHFAGDLDAIVKKEEEDGRTVVHIAIDGRLVALLSVSDPIKPEAALTVASLRQRGLHVAMLTGDNERTARAIARRVCSLLSSLPVSSNGKLSSPLLATVPTGDQLGVSNCYLKGEQPPLNAFSPSSPSADFSDFTDDDDDGDINDLDELFAVGNTTRRTPWRRACSLSFCYPRNPRDHKGVYLNLVQPTRWKRRYYSQGSRTCCWRSSPSRREYVAMVGDGVNDGPALAQADVGIAIGCGADVAVEAADVVLLRDNLVDVLAAISLSRTTVRRIRFNFIAASIYNLVSIPIAMGCLLPLGVELAPWMSSAAMAASSVSVVCLSLLLRRWKKPTEASLVTPAYLRLLNHSGLSADKVGFFLITLFAFCLYLAVARTLLLSRLSASAARTVS</sequence>
<feature type="transmembrane region" description="Helical" evidence="11">
    <location>
        <begin position="227"/>
        <end position="251"/>
    </location>
</feature>
<dbReference type="Gene3D" id="1.20.1110.10">
    <property type="entry name" value="Calcium-transporting ATPase, transmembrane domain"/>
    <property type="match status" value="2"/>
</dbReference>
<keyword evidence="5" id="KW-0479">Metal-binding</keyword>
<evidence type="ECO:0000256" key="6">
    <source>
        <dbReference type="ARBA" id="ARBA00022796"/>
    </source>
</evidence>
<keyword evidence="7" id="KW-1278">Translocase</keyword>
<dbReference type="SFLD" id="SFLDF00027">
    <property type="entry name" value="p-type_atpase"/>
    <property type="match status" value="1"/>
</dbReference>
<evidence type="ECO:0000256" key="7">
    <source>
        <dbReference type="ARBA" id="ARBA00022967"/>
    </source>
</evidence>
<dbReference type="InterPro" id="IPR008250">
    <property type="entry name" value="ATPase_P-typ_transduc_dom_A_sf"/>
</dbReference>
<dbReference type="PRINTS" id="PR00942">
    <property type="entry name" value="CUATPASEI"/>
</dbReference>
<dbReference type="SUPFAM" id="SSF81665">
    <property type="entry name" value="Calcium ATPase, transmembrane domain M"/>
    <property type="match status" value="1"/>
</dbReference>
<evidence type="ECO:0000256" key="10">
    <source>
        <dbReference type="SAM" id="MobiDB-lite"/>
    </source>
</evidence>
<evidence type="ECO:0000259" key="12">
    <source>
        <dbReference type="PROSITE" id="PS50846"/>
    </source>
</evidence>
<dbReference type="GO" id="GO:0015677">
    <property type="term" value="P:copper ion import"/>
    <property type="evidence" value="ECO:0007669"/>
    <property type="project" value="TreeGrafter"/>
</dbReference>
<keyword evidence="6" id="KW-0186">Copper</keyword>
<dbReference type="WBParaSite" id="SSLN_0000746301-mRNA-1">
    <property type="protein sequence ID" value="SSLN_0000746301-mRNA-1"/>
    <property type="gene ID" value="SSLN_0000746301"/>
</dbReference>
<dbReference type="InterPro" id="IPR001757">
    <property type="entry name" value="P_typ_ATPase"/>
</dbReference>
<organism evidence="13">
    <name type="scientific">Schistocephalus solidus</name>
    <name type="common">Tapeworm</name>
    <dbReference type="NCBI Taxonomy" id="70667"/>
    <lineage>
        <taxon>Eukaryota</taxon>
        <taxon>Metazoa</taxon>
        <taxon>Spiralia</taxon>
        <taxon>Lophotrochozoa</taxon>
        <taxon>Platyhelminthes</taxon>
        <taxon>Cestoda</taxon>
        <taxon>Eucestoda</taxon>
        <taxon>Diphyllobothriidea</taxon>
        <taxon>Diphyllobothriidae</taxon>
        <taxon>Schistocephalus</taxon>
    </lineage>
</organism>
<keyword evidence="8 11" id="KW-1133">Transmembrane helix</keyword>
<reference evidence="13" key="1">
    <citation type="submission" date="2016-06" db="UniProtKB">
        <authorList>
            <consortium name="WormBaseParasite"/>
        </authorList>
    </citation>
    <scope>IDENTIFICATION</scope>
</reference>
<dbReference type="Gene3D" id="3.40.1110.10">
    <property type="entry name" value="Calcium-transporting ATPase, cytoplasmic domain N"/>
    <property type="match status" value="1"/>
</dbReference>
<dbReference type="Gene3D" id="3.30.70.100">
    <property type="match status" value="1"/>
</dbReference>
<dbReference type="PROSITE" id="PS00154">
    <property type="entry name" value="ATPASE_E1_E2"/>
    <property type="match status" value="1"/>
</dbReference>
<evidence type="ECO:0000256" key="2">
    <source>
        <dbReference type="ARBA" id="ARBA00006024"/>
    </source>
</evidence>
<dbReference type="SUPFAM" id="SSF55008">
    <property type="entry name" value="HMA, heavy metal-associated domain"/>
    <property type="match status" value="1"/>
</dbReference>
<evidence type="ECO:0000256" key="5">
    <source>
        <dbReference type="ARBA" id="ARBA00022723"/>
    </source>
</evidence>
<dbReference type="SUPFAM" id="SSF81653">
    <property type="entry name" value="Calcium ATPase, transduction domain A"/>
    <property type="match status" value="1"/>
</dbReference>
<dbReference type="InterPro" id="IPR044492">
    <property type="entry name" value="P_typ_ATPase_HD_dom"/>
</dbReference>
<dbReference type="InterPro" id="IPR023214">
    <property type="entry name" value="HAD_sf"/>
</dbReference>
<feature type="transmembrane region" description="Helical" evidence="11">
    <location>
        <begin position="540"/>
        <end position="562"/>
    </location>
</feature>
<dbReference type="PANTHER" id="PTHR43520:SF8">
    <property type="entry name" value="P-TYPE CU(+) TRANSPORTER"/>
    <property type="match status" value="1"/>
</dbReference>
<dbReference type="NCBIfam" id="TIGR01494">
    <property type="entry name" value="ATPase_P-type"/>
    <property type="match status" value="1"/>
</dbReference>
<keyword evidence="9 11" id="KW-0472">Membrane</keyword>
<dbReference type="InterPro" id="IPR017969">
    <property type="entry name" value="Heavy-metal-associated_CS"/>
</dbReference>
<feature type="compositionally biased region" description="Pro residues" evidence="10">
    <location>
        <begin position="782"/>
        <end position="793"/>
    </location>
</feature>
<dbReference type="InterPro" id="IPR023298">
    <property type="entry name" value="ATPase_P-typ_TM_dom_sf"/>
</dbReference>
<comment type="subcellular location">
    <subcellularLocation>
        <location evidence="1">Golgi apparatus</location>
        <location evidence="1">trans-Golgi network membrane</location>
        <topology evidence="1">Multi-pass membrane protein</topology>
    </subcellularLocation>
</comment>
<feature type="domain" description="HMA" evidence="12">
    <location>
        <begin position="45"/>
        <end position="111"/>
    </location>
</feature>
<feature type="transmembrane region" description="Helical" evidence="11">
    <location>
        <begin position="1149"/>
        <end position="1173"/>
    </location>
</feature>
<feature type="region of interest" description="Disordered" evidence="10">
    <location>
        <begin position="780"/>
        <end position="799"/>
    </location>
</feature>
<dbReference type="GO" id="GO:0140581">
    <property type="term" value="F:P-type monovalent copper transporter activity"/>
    <property type="evidence" value="ECO:0007669"/>
    <property type="project" value="UniProtKB-EC"/>
</dbReference>
<dbReference type="GO" id="GO:0006878">
    <property type="term" value="P:intracellular copper ion homeostasis"/>
    <property type="evidence" value="ECO:0007669"/>
    <property type="project" value="TreeGrafter"/>
</dbReference>
<dbReference type="InterPro" id="IPR023299">
    <property type="entry name" value="ATPase_P-typ_cyto_dom_N"/>
</dbReference>
<dbReference type="GO" id="GO:0016887">
    <property type="term" value="F:ATP hydrolysis activity"/>
    <property type="evidence" value="ECO:0007669"/>
    <property type="project" value="InterPro"/>
</dbReference>
<feature type="transmembrane region" description="Helical" evidence="11">
    <location>
        <begin position="507"/>
        <end position="528"/>
    </location>
</feature>
<dbReference type="SFLD" id="SFLDG00002">
    <property type="entry name" value="C1.7:_P-type_atpase_like"/>
    <property type="match status" value="1"/>
</dbReference>
<evidence type="ECO:0000256" key="1">
    <source>
        <dbReference type="ARBA" id="ARBA00004166"/>
    </source>
</evidence>
<dbReference type="GO" id="GO:0060003">
    <property type="term" value="P:copper ion export"/>
    <property type="evidence" value="ECO:0007669"/>
    <property type="project" value="TreeGrafter"/>
</dbReference>
<dbReference type="GO" id="GO:0043682">
    <property type="term" value="F:P-type divalent copper transporter activity"/>
    <property type="evidence" value="ECO:0007669"/>
    <property type="project" value="TreeGrafter"/>
</dbReference>
<keyword evidence="6" id="KW-0187">Copper transport</keyword>
<dbReference type="SUPFAM" id="SSF81660">
    <property type="entry name" value="Metal cation-transporting ATPase, ATP-binding domain N"/>
    <property type="match status" value="2"/>
</dbReference>
<dbReference type="InterPro" id="IPR036412">
    <property type="entry name" value="HAD-like_sf"/>
</dbReference>
<comment type="similarity">
    <text evidence="2">Belongs to the cation transport ATPase (P-type) (TC 3.A.3) family. Type IB subfamily.</text>
</comment>
<dbReference type="Pfam" id="PF00122">
    <property type="entry name" value="E1-E2_ATPase"/>
    <property type="match status" value="1"/>
</dbReference>
<feature type="transmembrane region" description="Helical" evidence="11">
    <location>
        <begin position="1229"/>
        <end position="1250"/>
    </location>
</feature>
<proteinExistence type="inferred from homology"/>
<dbReference type="FunFam" id="3.30.70.100:FF:000001">
    <property type="entry name" value="ATPase copper transporting beta"/>
    <property type="match status" value="1"/>
</dbReference>
<dbReference type="CDD" id="cd00371">
    <property type="entry name" value="HMA"/>
    <property type="match status" value="1"/>
</dbReference>
<dbReference type="Gene3D" id="2.70.150.10">
    <property type="entry name" value="Calcium-transporting ATPase, cytoplasmic transduction domain A"/>
    <property type="match status" value="1"/>
</dbReference>
<evidence type="ECO:0000256" key="4">
    <source>
        <dbReference type="ARBA" id="ARBA00022692"/>
    </source>
</evidence>
<dbReference type="Pfam" id="PF00403">
    <property type="entry name" value="HMA"/>
    <property type="match status" value="1"/>
</dbReference>
<dbReference type="PROSITE" id="PS50846">
    <property type="entry name" value="HMA_2"/>
    <property type="match status" value="1"/>
</dbReference>
<dbReference type="SFLD" id="SFLDS00003">
    <property type="entry name" value="Haloacid_Dehalogenase"/>
    <property type="match status" value="1"/>
</dbReference>
<keyword evidence="6" id="KW-0406">Ion transport</keyword>
<dbReference type="GO" id="GO:0005507">
    <property type="term" value="F:copper ion binding"/>
    <property type="evidence" value="ECO:0007669"/>
    <property type="project" value="TreeGrafter"/>
</dbReference>
<dbReference type="GO" id="GO:0005802">
    <property type="term" value="C:trans-Golgi network"/>
    <property type="evidence" value="ECO:0007669"/>
    <property type="project" value="TreeGrafter"/>
</dbReference>
<dbReference type="PROSITE" id="PS01047">
    <property type="entry name" value="HMA_1"/>
    <property type="match status" value="1"/>
</dbReference>
<feature type="transmembrane region" description="Helical" evidence="11">
    <location>
        <begin position="1179"/>
        <end position="1199"/>
    </location>
</feature>
<dbReference type="InterPro" id="IPR006121">
    <property type="entry name" value="HMA_dom"/>
</dbReference>
<dbReference type="SUPFAM" id="SSF56784">
    <property type="entry name" value="HAD-like"/>
    <property type="match status" value="1"/>
</dbReference>
<evidence type="ECO:0000256" key="11">
    <source>
        <dbReference type="SAM" id="Phobius"/>
    </source>
</evidence>
<protein>
    <recommendedName>
        <fullName evidence="3">P-type Cu(+) transporter</fullName>
        <ecNumber evidence="3">7.2.2.8</ecNumber>
    </recommendedName>
</protein>
<evidence type="ECO:0000256" key="3">
    <source>
        <dbReference type="ARBA" id="ARBA00012517"/>
    </source>
</evidence>
<name>A0A183SSL6_SCHSO</name>
<dbReference type="EC" id="7.2.2.8" evidence="3"/>
<evidence type="ECO:0000313" key="13">
    <source>
        <dbReference type="WBParaSite" id="SSLN_0000746301-mRNA-1"/>
    </source>
</evidence>
<dbReference type="GO" id="GO:0005524">
    <property type="term" value="F:ATP binding"/>
    <property type="evidence" value="ECO:0007669"/>
    <property type="project" value="InterPro"/>
</dbReference>
<feature type="transmembrane region" description="Helical" evidence="11">
    <location>
        <begin position="133"/>
        <end position="154"/>
    </location>
</feature>
<keyword evidence="4 11" id="KW-0812">Transmembrane</keyword>
<accession>A0A183SSL6</accession>
<dbReference type="Pfam" id="PF00702">
    <property type="entry name" value="Hydrolase"/>
    <property type="match status" value="1"/>
</dbReference>
<dbReference type="InterPro" id="IPR036163">
    <property type="entry name" value="HMA_dom_sf"/>
</dbReference>
<keyword evidence="6" id="KW-0813">Transport</keyword>